<feature type="coiled-coil region" evidence="4">
    <location>
        <begin position="27"/>
        <end position="82"/>
    </location>
</feature>
<dbReference type="PANTHER" id="PTHR15107">
    <property type="entry name" value="RETINOBLASTOMA BINDING PROTEIN 8"/>
    <property type="match status" value="1"/>
</dbReference>
<evidence type="ECO:0000256" key="2">
    <source>
        <dbReference type="ARBA" id="ARBA00022763"/>
    </source>
</evidence>
<dbReference type="Proteomes" id="UP000749559">
    <property type="component" value="Unassembled WGS sequence"/>
</dbReference>
<feature type="compositionally biased region" description="Low complexity" evidence="5">
    <location>
        <begin position="500"/>
        <end position="510"/>
    </location>
</feature>
<dbReference type="Pfam" id="PF08573">
    <property type="entry name" value="SAE2"/>
    <property type="match status" value="1"/>
</dbReference>
<evidence type="ECO:0000256" key="5">
    <source>
        <dbReference type="SAM" id="MobiDB-lite"/>
    </source>
</evidence>
<evidence type="ECO:0000256" key="4">
    <source>
        <dbReference type="SAM" id="Coils"/>
    </source>
</evidence>
<feature type="compositionally biased region" description="Basic and acidic residues" evidence="5">
    <location>
        <begin position="631"/>
        <end position="647"/>
    </location>
</feature>
<keyword evidence="2" id="KW-0227">DNA damage</keyword>
<dbReference type="OrthoDB" id="5801062at2759"/>
<keyword evidence="4" id="KW-0175">Coiled coil</keyword>
<feature type="compositionally biased region" description="Polar residues" evidence="5">
    <location>
        <begin position="537"/>
        <end position="546"/>
    </location>
</feature>
<feature type="compositionally biased region" description="Basic and acidic residues" evidence="5">
    <location>
        <begin position="576"/>
        <end position="601"/>
    </location>
</feature>
<feature type="compositionally biased region" description="Basic and acidic residues" evidence="5">
    <location>
        <begin position="188"/>
        <end position="199"/>
    </location>
</feature>
<feature type="compositionally biased region" description="Polar residues" evidence="5">
    <location>
        <begin position="619"/>
        <end position="630"/>
    </location>
</feature>
<reference evidence="7" key="1">
    <citation type="submission" date="2022-03" db="EMBL/GenBank/DDBJ databases">
        <authorList>
            <person name="Martin C."/>
        </authorList>
    </citation>
    <scope>NUCLEOTIDE SEQUENCE</scope>
</reference>
<sequence>MDMDLSANRDGTSSMIGQFEIFCQKAADTYKQHVQELETQKSDLITKYEECNREIDRLSSKITCLEEENVSLKRLNETLISKHAKLLQKNGVSTNGAQNNILRERDQLREFPEIKQAHLKVLGGNHVCAKNDGSQRMEQLRNAPLKDQLASQTKQGQLDEENDGLSENTECLEKKLKLRKNNLRKKRYKEEKSPPELKRKTTFTEQPSAAIKKSRLEADLYVPETMDLDMEIPTRLVKSEKKSAIIIPETVPMDILDEVDSMEYTPFSQSNSQMNLKCLKKQTQVNDVDSRTCRSFKPPPIAPSLSSTPIEVKSQNAVKPTSSLHMTEFSAIAHDSDNESESDEMSTRILDNAPASPPSSPVFGSNNNTSSEHALPNITHSPLFKDEHDPDIIEKTASFNIEKPEISGNDINTRKDKPPLPPNIESLFEPPEEESDSQSPLLLKRNQNKNSVRVGVKNNTETSKSSPSVLSGKSKPLTNATYEEDQEPHDWLRKTRSNTKHSQSSSQGSKHSQEQLSGHVKPKGKSKRKVKKDDKNLLQTTMTQLFDSVEKKKKSKRNQNKSDVLETKFHSSQSENKNKSKESRNNDSPSKKETSADKLKFDRELRAAMRNSLKETTNITDNVTDNPTLENTRDETNLPHTDIRNDQLDTYDSDETCITQHNKSRKLKKIEKEKLVNRDNSEHGFNFKKPCTPKKCIQSENLSPRRSPRLLKHHHDQENDEGSLPDIDINKKLKGKVKRKILKSKKKLEPSLNIEPSNPGHIDLNGTIDPNLRLTQFEDSNKDGAVATIVAMETYNSDMSSEFLDQPGNIGTPVIGPPVELEGSEMEKSQAISSSCASVTFGRVSTHFENHEEDQDESSQDIFGENKGEDRNDATCPMESFHDSFDQLPKQADGKPDYAHVEVVRKHAERRKLKGFCCKECAKYLDTLALTDSQKKERLKAQSRHRGQFEAPSTPEHFWSIGMQDTPEVLENEYGGYMAVETKSQVKERPRRRRPFNKMFTTEREDNQLNDDDEQSENESPLEDL</sequence>
<feature type="region of interest" description="Disordered" evidence="5">
    <location>
        <begin position="941"/>
        <end position="960"/>
    </location>
</feature>
<evidence type="ECO:0000256" key="1">
    <source>
        <dbReference type="ARBA" id="ARBA00004123"/>
    </source>
</evidence>
<evidence type="ECO:0000313" key="8">
    <source>
        <dbReference type="Proteomes" id="UP000749559"/>
    </source>
</evidence>
<proteinExistence type="predicted"/>
<evidence type="ECO:0000313" key="7">
    <source>
        <dbReference type="EMBL" id="CAH1772319.1"/>
    </source>
</evidence>
<comment type="subcellular location">
    <subcellularLocation>
        <location evidence="1">Nucleus</location>
    </subcellularLocation>
</comment>
<feature type="region of interest" description="Disordered" evidence="5">
    <location>
        <begin position="333"/>
        <end position="601"/>
    </location>
</feature>
<accession>A0A8J1UUF6</accession>
<keyword evidence="8" id="KW-1185">Reference proteome</keyword>
<feature type="compositionally biased region" description="Acidic residues" evidence="5">
    <location>
        <begin position="1008"/>
        <end position="1025"/>
    </location>
</feature>
<dbReference type="InterPro" id="IPR013882">
    <property type="entry name" value="Ctp1_C"/>
</dbReference>
<feature type="compositionally biased region" description="Basic and acidic residues" evidence="5">
    <location>
        <begin position="383"/>
        <end position="394"/>
    </location>
</feature>
<feature type="region of interest" description="Disordered" evidence="5">
    <location>
        <begin position="849"/>
        <end position="872"/>
    </location>
</feature>
<evidence type="ECO:0000256" key="3">
    <source>
        <dbReference type="ARBA" id="ARBA00023242"/>
    </source>
</evidence>
<gene>
    <name evidence="7" type="ORF">OFUS_LOCUS97</name>
</gene>
<protein>
    <recommendedName>
        <fullName evidence="6">DNA endonuclease activator Ctp1 C-terminal domain-containing protein</fullName>
    </recommendedName>
</protein>
<feature type="compositionally biased region" description="Basic residues" evidence="5">
    <location>
        <begin position="520"/>
        <end position="530"/>
    </location>
</feature>
<feature type="region of interest" description="Disordered" evidence="5">
    <location>
        <begin position="186"/>
        <end position="208"/>
    </location>
</feature>
<keyword evidence="3" id="KW-0539">Nucleus</keyword>
<feature type="domain" description="DNA endonuclease activator Ctp1 C-terminal" evidence="6">
    <location>
        <begin position="931"/>
        <end position="967"/>
    </location>
</feature>
<feature type="region of interest" description="Disordered" evidence="5">
    <location>
        <begin position="981"/>
        <end position="1025"/>
    </location>
</feature>
<comment type="caution">
    <text evidence="7">The sequence shown here is derived from an EMBL/GenBank/DDBJ whole genome shotgun (WGS) entry which is preliminary data.</text>
</comment>
<feature type="compositionally biased region" description="Polar residues" evidence="5">
    <location>
        <begin position="362"/>
        <end position="372"/>
    </location>
</feature>
<organism evidence="7 8">
    <name type="scientific">Owenia fusiformis</name>
    <name type="common">Polychaete worm</name>
    <dbReference type="NCBI Taxonomy" id="6347"/>
    <lineage>
        <taxon>Eukaryota</taxon>
        <taxon>Metazoa</taxon>
        <taxon>Spiralia</taxon>
        <taxon>Lophotrochozoa</taxon>
        <taxon>Annelida</taxon>
        <taxon>Polychaeta</taxon>
        <taxon>Sedentaria</taxon>
        <taxon>Canalipalpata</taxon>
        <taxon>Sabellida</taxon>
        <taxon>Oweniida</taxon>
        <taxon>Oweniidae</taxon>
        <taxon>Owenia</taxon>
    </lineage>
</organism>
<dbReference type="GO" id="GO:0005634">
    <property type="term" value="C:nucleus"/>
    <property type="evidence" value="ECO:0007669"/>
    <property type="project" value="UniProtKB-SubCell"/>
</dbReference>
<dbReference type="GO" id="GO:0003684">
    <property type="term" value="F:damaged DNA binding"/>
    <property type="evidence" value="ECO:0007669"/>
    <property type="project" value="TreeGrafter"/>
</dbReference>
<feature type="compositionally biased region" description="Low complexity" evidence="5">
    <location>
        <begin position="463"/>
        <end position="477"/>
    </location>
</feature>
<evidence type="ECO:0000259" key="6">
    <source>
        <dbReference type="Pfam" id="PF08573"/>
    </source>
</evidence>
<dbReference type="EMBL" id="CAIIXF020000001">
    <property type="protein sequence ID" value="CAH1772319.1"/>
    <property type="molecule type" value="Genomic_DNA"/>
</dbReference>
<dbReference type="GO" id="GO:0010792">
    <property type="term" value="P:DNA double-strand break processing involved in repair via single-strand annealing"/>
    <property type="evidence" value="ECO:0007669"/>
    <property type="project" value="TreeGrafter"/>
</dbReference>
<dbReference type="InterPro" id="IPR033316">
    <property type="entry name" value="RBBP8-like"/>
</dbReference>
<feature type="region of interest" description="Disordered" evidence="5">
    <location>
        <begin position="147"/>
        <end position="167"/>
    </location>
</feature>
<name>A0A8J1UUF6_OWEFU</name>
<dbReference type="PANTHER" id="PTHR15107:SF0">
    <property type="entry name" value="DNA ENDONUCLEASE ACTIVATOR CTP1 C-TERMINAL DOMAIN-CONTAINING PROTEIN"/>
    <property type="match status" value="1"/>
</dbReference>
<dbReference type="AlphaFoldDB" id="A0A8J1UUF6"/>
<feature type="region of interest" description="Disordered" evidence="5">
    <location>
        <begin position="619"/>
        <end position="647"/>
    </location>
</feature>